<gene>
    <name evidence="1" type="ORF">DEO72_LG9g959</name>
</gene>
<accession>A0A4D6MWQ6</accession>
<name>A0A4D6MWQ6_VIGUN</name>
<protein>
    <submittedName>
        <fullName evidence="1">Uncharacterized protein</fullName>
    </submittedName>
</protein>
<evidence type="ECO:0000313" key="1">
    <source>
        <dbReference type="EMBL" id="QCE05950.1"/>
    </source>
</evidence>
<keyword evidence="2" id="KW-1185">Reference proteome</keyword>
<reference evidence="1 2" key="1">
    <citation type="submission" date="2019-04" db="EMBL/GenBank/DDBJ databases">
        <title>An improved genome assembly and genetic linkage map for asparagus bean, Vigna unguiculata ssp. sesquipedialis.</title>
        <authorList>
            <person name="Xia Q."/>
            <person name="Zhang R."/>
            <person name="Dong Y."/>
        </authorList>
    </citation>
    <scope>NUCLEOTIDE SEQUENCE [LARGE SCALE GENOMIC DNA]</scope>
    <source>
        <tissue evidence="1">Leaf</tissue>
    </source>
</reference>
<proteinExistence type="predicted"/>
<dbReference type="AlphaFoldDB" id="A0A4D6MWQ6"/>
<evidence type="ECO:0000313" key="2">
    <source>
        <dbReference type="Proteomes" id="UP000501690"/>
    </source>
</evidence>
<dbReference type="EMBL" id="CP039353">
    <property type="protein sequence ID" value="QCE05950.1"/>
    <property type="molecule type" value="Genomic_DNA"/>
</dbReference>
<dbReference type="Proteomes" id="UP000501690">
    <property type="component" value="Linkage Group LG9"/>
</dbReference>
<organism evidence="1 2">
    <name type="scientific">Vigna unguiculata</name>
    <name type="common">Cowpea</name>
    <dbReference type="NCBI Taxonomy" id="3917"/>
    <lineage>
        <taxon>Eukaryota</taxon>
        <taxon>Viridiplantae</taxon>
        <taxon>Streptophyta</taxon>
        <taxon>Embryophyta</taxon>
        <taxon>Tracheophyta</taxon>
        <taxon>Spermatophyta</taxon>
        <taxon>Magnoliopsida</taxon>
        <taxon>eudicotyledons</taxon>
        <taxon>Gunneridae</taxon>
        <taxon>Pentapetalae</taxon>
        <taxon>rosids</taxon>
        <taxon>fabids</taxon>
        <taxon>Fabales</taxon>
        <taxon>Fabaceae</taxon>
        <taxon>Papilionoideae</taxon>
        <taxon>50 kb inversion clade</taxon>
        <taxon>NPAAA clade</taxon>
        <taxon>indigoferoid/millettioid clade</taxon>
        <taxon>Phaseoleae</taxon>
        <taxon>Vigna</taxon>
    </lineage>
</organism>
<sequence length="72" mass="8514">MAETEGTSFVERWWGKPVDSTVARRSSLMSLATEVHREWLRPDVQRLTLSDQFGEEWRWMLEAVNDSEACRR</sequence>